<comment type="caution">
    <text evidence="1">The sequence shown here is derived from an EMBL/GenBank/DDBJ whole genome shotgun (WGS) entry which is preliminary data.</text>
</comment>
<sequence>MSWRKNIDKLKTFLFKDNNQPPQNGKSISAELFFNLSQMIFHSAEEFFTYTKHNKTDIYLFSKKHTTIKKRKDGRYTRIQP</sequence>
<name>F3QVK9_9BACT</name>
<protein>
    <submittedName>
        <fullName evidence="1">Conserved domain protein</fullName>
    </submittedName>
</protein>
<dbReference type="AlphaFoldDB" id="F3QVK9"/>
<organism evidence="1 2">
    <name type="scientific">Paraprevotella xylaniphila YIT 11841</name>
    <dbReference type="NCBI Taxonomy" id="762982"/>
    <lineage>
        <taxon>Bacteria</taxon>
        <taxon>Pseudomonadati</taxon>
        <taxon>Bacteroidota</taxon>
        <taxon>Bacteroidia</taxon>
        <taxon>Bacteroidales</taxon>
        <taxon>Prevotellaceae</taxon>
        <taxon>Paraprevotella</taxon>
    </lineage>
</organism>
<gene>
    <name evidence="1" type="ORF">HMPREF9442_02235</name>
</gene>
<accession>F3QVK9</accession>
<dbReference type="STRING" id="762982.HMPREF9442_02235"/>
<dbReference type="Proteomes" id="UP000005546">
    <property type="component" value="Unassembled WGS sequence"/>
</dbReference>
<reference evidence="1 2" key="1">
    <citation type="submission" date="2011-02" db="EMBL/GenBank/DDBJ databases">
        <authorList>
            <person name="Weinstock G."/>
            <person name="Sodergren E."/>
            <person name="Clifton S."/>
            <person name="Fulton L."/>
            <person name="Fulton B."/>
            <person name="Courtney L."/>
            <person name="Fronick C."/>
            <person name="Harrison M."/>
            <person name="Strong C."/>
            <person name="Farmer C."/>
            <person name="Delahaunty K."/>
            <person name="Markovic C."/>
            <person name="Hall O."/>
            <person name="Minx P."/>
            <person name="Tomlinson C."/>
            <person name="Mitreva M."/>
            <person name="Hou S."/>
            <person name="Chen J."/>
            <person name="Wollam A."/>
            <person name="Pepin K.H."/>
            <person name="Johnson M."/>
            <person name="Bhonagiri V."/>
            <person name="Zhang X."/>
            <person name="Suruliraj S."/>
            <person name="Warren W."/>
            <person name="Chinwalla A."/>
            <person name="Mardis E.R."/>
            <person name="Wilson R.K."/>
        </authorList>
    </citation>
    <scope>NUCLEOTIDE SEQUENCE [LARGE SCALE GENOMIC DNA]</scope>
    <source>
        <strain evidence="1 2">YIT 11841</strain>
    </source>
</reference>
<proteinExistence type="predicted"/>
<evidence type="ECO:0000313" key="1">
    <source>
        <dbReference type="EMBL" id="EGG52790.1"/>
    </source>
</evidence>
<evidence type="ECO:0000313" key="2">
    <source>
        <dbReference type="Proteomes" id="UP000005546"/>
    </source>
</evidence>
<keyword evidence="2" id="KW-1185">Reference proteome</keyword>
<dbReference type="EMBL" id="AFBR01000065">
    <property type="protein sequence ID" value="EGG52790.1"/>
    <property type="molecule type" value="Genomic_DNA"/>
</dbReference>
<dbReference type="HOGENOM" id="CLU_2570721_0_0_10"/>